<accession>A0ABV8CKY2</accession>
<dbReference type="NCBIfam" id="NF033689">
    <property type="entry name" value="N2Fix_CO_CowN"/>
    <property type="match status" value="1"/>
</dbReference>
<comment type="function">
    <text evidence="2">Is required to sustain N(2)-dependent growth in the presence of low levels of carbon monoxide (CO). Probably acts by protecting the N(2) fixation ability of the nitrogenase complex, which is inactivated in the presence of CO.</text>
</comment>
<name>A0ABV8CKY2_9GAMM</name>
<evidence type="ECO:0000313" key="3">
    <source>
        <dbReference type="EMBL" id="MFC3912658.1"/>
    </source>
</evidence>
<proteinExistence type="inferred from homology"/>
<protein>
    <recommendedName>
        <fullName evidence="2">N(2)-fixation sustaining protein CowN</fullName>
    </recommendedName>
    <alternativeName>
        <fullName evidence="2">CO weal-nitrogenase</fullName>
    </alternativeName>
</protein>
<dbReference type="RefSeq" id="WP_377150794.1">
    <property type="nucleotide sequence ID" value="NZ_JBHSAF010000002.1"/>
</dbReference>
<evidence type="ECO:0000256" key="1">
    <source>
        <dbReference type="ARBA" id="ARBA00023231"/>
    </source>
</evidence>
<evidence type="ECO:0000313" key="4">
    <source>
        <dbReference type="Proteomes" id="UP001595692"/>
    </source>
</evidence>
<comment type="caution">
    <text evidence="3">The sequence shown here is derived from an EMBL/GenBank/DDBJ whole genome shotgun (WGS) entry which is preliminary data.</text>
</comment>
<comment type="similarity">
    <text evidence="2">Belongs to the CowN family.</text>
</comment>
<keyword evidence="4" id="KW-1185">Reference proteome</keyword>
<dbReference type="Pfam" id="PF20543">
    <property type="entry name" value="CowN"/>
    <property type="match status" value="1"/>
</dbReference>
<evidence type="ECO:0000256" key="2">
    <source>
        <dbReference type="HAMAP-Rule" id="MF_02117"/>
    </source>
</evidence>
<dbReference type="EMBL" id="JBHSAF010000002">
    <property type="protein sequence ID" value="MFC3912658.1"/>
    <property type="molecule type" value="Genomic_DNA"/>
</dbReference>
<gene>
    <name evidence="2 3" type="primary">cowN</name>
    <name evidence="3" type="ORF">ACFOSS_04120</name>
</gene>
<reference evidence="4" key="1">
    <citation type="journal article" date="2019" name="Int. J. Syst. Evol. Microbiol.">
        <title>The Global Catalogue of Microorganisms (GCM) 10K type strain sequencing project: providing services to taxonomists for standard genome sequencing and annotation.</title>
        <authorList>
            <consortium name="The Broad Institute Genomics Platform"/>
            <consortium name="The Broad Institute Genome Sequencing Center for Infectious Disease"/>
            <person name="Wu L."/>
            <person name="Ma J."/>
        </authorList>
    </citation>
    <scope>NUCLEOTIDE SEQUENCE [LARGE SCALE GENOMIC DNA]</scope>
    <source>
        <strain evidence="4">CCUG 54939</strain>
    </source>
</reference>
<organism evidence="3 4">
    <name type="scientific">Pseudaeromonas sharmana</name>
    <dbReference type="NCBI Taxonomy" id="328412"/>
    <lineage>
        <taxon>Bacteria</taxon>
        <taxon>Pseudomonadati</taxon>
        <taxon>Pseudomonadota</taxon>
        <taxon>Gammaproteobacteria</taxon>
        <taxon>Aeromonadales</taxon>
        <taxon>Aeromonadaceae</taxon>
        <taxon>Pseudaeromonas</taxon>
    </lineage>
</organism>
<keyword evidence="1 2" id="KW-0535">Nitrogen fixation</keyword>
<sequence length="98" mass="11586">MSQCKCQQQPDRYVSFEGIDCNGNARLLMAMIYRHIEQPERNNAFWDYFRQKATGGSGPKPDDLFMIHCHLNQIRDLFEQWEDLEALTLLDRIEVECC</sequence>
<dbReference type="Proteomes" id="UP001595692">
    <property type="component" value="Unassembled WGS sequence"/>
</dbReference>
<dbReference type="HAMAP" id="MF_02117">
    <property type="entry name" value="CowN"/>
    <property type="match status" value="1"/>
</dbReference>
<dbReference type="InterPro" id="IPR024899">
    <property type="entry name" value="CowN"/>
</dbReference>